<evidence type="ECO:0008006" key="4">
    <source>
        <dbReference type="Google" id="ProtNLM"/>
    </source>
</evidence>
<accession>A0ABY4SCZ8</accession>
<dbReference type="EMBL" id="CP097636">
    <property type="protein sequence ID" value="URI09185.1"/>
    <property type="molecule type" value="Genomic_DNA"/>
</dbReference>
<sequence>MFHALFRLIASQPQMLAEHAEGYADLIAQEVQAASARWKRSLLLGAVGGLSAAVAVLMLGTALMLWAVTPDASMRAAWLLWVVPAVPAVVALGCFSALSSQAKGRGFATLREQLAADAALLREVSAS</sequence>
<name>A0ABY4SCZ8_AQUTE</name>
<keyword evidence="3" id="KW-1185">Reference proteome</keyword>
<evidence type="ECO:0000313" key="2">
    <source>
        <dbReference type="EMBL" id="URI09185.1"/>
    </source>
</evidence>
<gene>
    <name evidence="2" type="ORF">MW290_26840</name>
</gene>
<organism evidence="2 3">
    <name type="scientific">Aquincola tertiaricarbonis</name>
    <dbReference type="NCBI Taxonomy" id="391953"/>
    <lineage>
        <taxon>Bacteria</taxon>
        <taxon>Pseudomonadati</taxon>
        <taxon>Pseudomonadota</taxon>
        <taxon>Betaproteobacteria</taxon>
        <taxon>Burkholderiales</taxon>
        <taxon>Sphaerotilaceae</taxon>
        <taxon>Aquincola</taxon>
    </lineage>
</organism>
<protein>
    <recommendedName>
        <fullName evidence="4">Holin-X, holin superfamily III</fullName>
    </recommendedName>
</protein>
<keyword evidence="1" id="KW-0812">Transmembrane</keyword>
<keyword evidence="1" id="KW-0472">Membrane</keyword>
<evidence type="ECO:0000313" key="3">
    <source>
        <dbReference type="Proteomes" id="UP001056201"/>
    </source>
</evidence>
<dbReference type="Proteomes" id="UP001056201">
    <property type="component" value="Chromosome 2"/>
</dbReference>
<feature type="transmembrane region" description="Helical" evidence="1">
    <location>
        <begin position="42"/>
        <end position="66"/>
    </location>
</feature>
<keyword evidence="1" id="KW-1133">Transmembrane helix</keyword>
<feature type="transmembrane region" description="Helical" evidence="1">
    <location>
        <begin position="78"/>
        <end position="98"/>
    </location>
</feature>
<evidence type="ECO:0000256" key="1">
    <source>
        <dbReference type="SAM" id="Phobius"/>
    </source>
</evidence>
<proteinExistence type="predicted"/>
<dbReference type="RefSeq" id="WP_250197417.1">
    <property type="nucleotide sequence ID" value="NZ_CP097636.1"/>
</dbReference>
<reference evidence="2" key="1">
    <citation type="submission" date="2022-05" db="EMBL/GenBank/DDBJ databases">
        <title>An RpoN-dependent PEP-CTERM gene is involved in floc formation of an Aquincola tertiaricarbonis strain.</title>
        <authorList>
            <person name="Qiu D."/>
            <person name="Xia M."/>
        </authorList>
    </citation>
    <scope>NUCLEOTIDE SEQUENCE</scope>
    <source>
        <strain evidence="2">RN12</strain>
    </source>
</reference>